<protein>
    <recommendedName>
        <fullName evidence="2">Tyr recombinase domain-containing protein</fullName>
    </recommendedName>
</protein>
<gene>
    <name evidence="3" type="ORF">GCM10010412_100180</name>
</gene>
<name>A0ABP6FUM4_9ACTN</name>
<dbReference type="EMBL" id="BAAATE010000077">
    <property type="protein sequence ID" value="GAA2702178.1"/>
    <property type="molecule type" value="Genomic_DNA"/>
</dbReference>
<evidence type="ECO:0000256" key="1">
    <source>
        <dbReference type="ARBA" id="ARBA00023172"/>
    </source>
</evidence>
<dbReference type="Pfam" id="PF00589">
    <property type="entry name" value="Phage_integrase"/>
    <property type="match status" value="1"/>
</dbReference>
<proteinExistence type="predicted"/>
<dbReference type="InterPro" id="IPR013762">
    <property type="entry name" value="Integrase-like_cat_sf"/>
</dbReference>
<evidence type="ECO:0000259" key="2">
    <source>
        <dbReference type="PROSITE" id="PS51898"/>
    </source>
</evidence>
<dbReference type="InterPro" id="IPR002104">
    <property type="entry name" value="Integrase_catalytic"/>
</dbReference>
<evidence type="ECO:0000313" key="4">
    <source>
        <dbReference type="Proteomes" id="UP001501666"/>
    </source>
</evidence>
<dbReference type="Proteomes" id="UP001501666">
    <property type="component" value="Unassembled WGS sequence"/>
</dbReference>
<keyword evidence="4" id="KW-1185">Reference proteome</keyword>
<dbReference type="Gene3D" id="1.10.443.10">
    <property type="entry name" value="Intergrase catalytic core"/>
    <property type="match status" value="1"/>
</dbReference>
<feature type="domain" description="Tyr recombinase" evidence="2">
    <location>
        <begin position="51"/>
        <end position="210"/>
    </location>
</feature>
<dbReference type="SUPFAM" id="SSF56349">
    <property type="entry name" value="DNA breaking-rejoining enzymes"/>
    <property type="match status" value="1"/>
</dbReference>
<dbReference type="InterPro" id="IPR011010">
    <property type="entry name" value="DNA_brk_join_enz"/>
</dbReference>
<organism evidence="3 4">
    <name type="scientific">Nonomuraea recticatena</name>
    <dbReference type="NCBI Taxonomy" id="46178"/>
    <lineage>
        <taxon>Bacteria</taxon>
        <taxon>Bacillati</taxon>
        <taxon>Actinomycetota</taxon>
        <taxon>Actinomycetes</taxon>
        <taxon>Streptosporangiales</taxon>
        <taxon>Streptosporangiaceae</taxon>
        <taxon>Nonomuraea</taxon>
    </lineage>
</organism>
<sequence length="210" mass="24179">MSSALSYAYKTRKIGHDPSKHVEPPRVTRPKPLVWTVERVERWRRTGHVPGPVMVWTAQQAGEFLDYCEESGERLYPLFHLTMTRGLRRGDGRRMEWPDLDLEVGTLSVVELADGSGPKTDAGVRTIDLDEENVRLLKAWRAKQSRERLRAGESWVASEVVFTRRNGEPLRDEFASQRFEVLVRRAGLPPIRSTTFGTVRRRSVWRPGRT</sequence>
<reference evidence="4" key="1">
    <citation type="journal article" date="2019" name="Int. J. Syst. Evol. Microbiol.">
        <title>The Global Catalogue of Microorganisms (GCM) 10K type strain sequencing project: providing services to taxonomists for standard genome sequencing and annotation.</title>
        <authorList>
            <consortium name="The Broad Institute Genomics Platform"/>
            <consortium name="The Broad Institute Genome Sequencing Center for Infectious Disease"/>
            <person name="Wu L."/>
            <person name="Ma J."/>
        </authorList>
    </citation>
    <scope>NUCLEOTIDE SEQUENCE [LARGE SCALE GENOMIC DNA]</scope>
    <source>
        <strain evidence="4">JCM 6835</strain>
    </source>
</reference>
<dbReference type="PROSITE" id="PS51898">
    <property type="entry name" value="TYR_RECOMBINASE"/>
    <property type="match status" value="1"/>
</dbReference>
<comment type="caution">
    <text evidence="3">The sequence shown here is derived from an EMBL/GenBank/DDBJ whole genome shotgun (WGS) entry which is preliminary data.</text>
</comment>
<evidence type="ECO:0000313" key="3">
    <source>
        <dbReference type="EMBL" id="GAA2702178.1"/>
    </source>
</evidence>
<dbReference type="RefSeq" id="WP_346158193.1">
    <property type="nucleotide sequence ID" value="NZ_BAAATE010000077.1"/>
</dbReference>
<keyword evidence="1" id="KW-0233">DNA recombination</keyword>
<accession>A0ABP6FUM4</accession>